<dbReference type="SUPFAM" id="SSF55144">
    <property type="entry name" value="LigT-like"/>
    <property type="match status" value="1"/>
</dbReference>
<dbReference type="InterPro" id="IPR009097">
    <property type="entry name" value="Cyclic_Pdiesterase"/>
</dbReference>
<reference evidence="1" key="1">
    <citation type="journal article" date="2014" name="Int. J. Syst. Evol. Microbiol.">
        <title>Complete genome sequence of Corynebacterium casei LMG S-19264T (=DSM 44701T), isolated from a smear-ripened cheese.</title>
        <authorList>
            <consortium name="US DOE Joint Genome Institute (JGI-PGF)"/>
            <person name="Walter F."/>
            <person name="Albersmeier A."/>
            <person name="Kalinowski J."/>
            <person name="Ruckert C."/>
        </authorList>
    </citation>
    <scope>NUCLEOTIDE SEQUENCE</scope>
    <source>
        <strain evidence="1">JCM 3276</strain>
    </source>
</reference>
<keyword evidence="2" id="KW-1185">Reference proteome</keyword>
<dbReference type="EMBL" id="BMRB01000001">
    <property type="protein sequence ID" value="GGS16580.1"/>
    <property type="molecule type" value="Genomic_DNA"/>
</dbReference>
<dbReference type="RefSeq" id="WP_229786514.1">
    <property type="nucleotide sequence ID" value="NZ_BMRB01000001.1"/>
</dbReference>
<name>A0A918G2N9_9PSEU</name>
<dbReference type="Pfam" id="PF13563">
    <property type="entry name" value="2_5_RNA_ligase2"/>
    <property type="match status" value="1"/>
</dbReference>
<protein>
    <submittedName>
        <fullName evidence="1">2'-5' RNA ligase</fullName>
    </submittedName>
</protein>
<proteinExistence type="predicted"/>
<comment type="caution">
    <text evidence="1">The sequence shown here is derived from an EMBL/GenBank/DDBJ whole genome shotgun (WGS) entry which is preliminary data.</text>
</comment>
<reference evidence="1" key="2">
    <citation type="submission" date="2020-09" db="EMBL/GenBank/DDBJ databases">
        <authorList>
            <person name="Sun Q."/>
            <person name="Ohkuma M."/>
        </authorList>
    </citation>
    <scope>NUCLEOTIDE SEQUENCE</scope>
    <source>
        <strain evidence="1">JCM 3276</strain>
    </source>
</reference>
<dbReference type="Proteomes" id="UP000660680">
    <property type="component" value="Unassembled WGS sequence"/>
</dbReference>
<sequence length="168" mass="18065">MAQGVVVLFDDAADRAVRALWARLDAAGLPSRRDFPPHLTFAMASVIPPRTRDALRASLRVLHIPSLWFGSLSTFANTENVLMLAAVTDPELLAVHSAIHDVLAGAVKNPSAYYLPGSWVPHCTLLQQVSTEELVRGFGTVFPVEPLRARVSGVAVLDSATGEVDLLT</sequence>
<evidence type="ECO:0000313" key="1">
    <source>
        <dbReference type="EMBL" id="GGS16580.1"/>
    </source>
</evidence>
<accession>A0A918G2N9</accession>
<dbReference type="PANTHER" id="PTHR36039">
    <property type="match status" value="1"/>
</dbReference>
<evidence type="ECO:0000313" key="2">
    <source>
        <dbReference type="Proteomes" id="UP000660680"/>
    </source>
</evidence>
<dbReference type="GO" id="GO:0016874">
    <property type="term" value="F:ligase activity"/>
    <property type="evidence" value="ECO:0007669"/>
    <property type="project" value="UniProtKB-KW"/>
</dbReference>
<dbReference type="PANTHER" id="PTHR36039:SF2">
    <property type="entry name" value="RNA LIGASE_CYCLIC NUCLEOTIDE PHOSPHODIESTERASE FAMILY PROTEIN"/>
    <property type="match status" value="1"/>
</dbReference>
<keyword evidence="1" id="KW-0436">Ligase</keyword>
<organism evidence="1 2">
    <name type="scientific">Actinokineospora fastidiosa</name>
    <dbReference type="NCBI Taxonomy" id="1816"/>
    <lineage>
        <taxon>Bacteria</taxon>
        <taxon>Bacillati</taxon>
        <taxon>Actinomycetota</taxon>
        <taxon>Actinomycetes</taxon>
        <taxon>Pseudonocardiales</taxon>
        <taxon>Pseudonocardiaceae</taxon>
        <taxon>Actinokineospora</taxon>
    </lineage>
</organism>
<dbReference type="Gene3D" id="3.90.1140.10">
    <property type="entry name" value="Cyclic phosphodiesterase"/>
    <property type="match status" value="1"/>
</dbReference>
<gene>
    <name evidence="1" type="ORF">GCM10010171_06050</name>
</gene>
<dbReference type="AlphaFoldDB" id="A0A918G2N9"/>